<keyword evidence="1" id="KW-0812">Transmembrane</keyword>
<sequence length="258" mass="27730">MMLNQCTLPACHGLRPMAHGHLAPTMGLMPLKMSGSDCKHRTSQNSRCPAPAQPLNPTSYIARSQAEPAAPAPVPAADPAAVEGALKGCRTLLAELQGLDFPNAQVRQYFQFSTKMPKTFTAAADLDSARATVALLMKVDEEGDKLTAAAFKDLPALQLTQAMMTELWRWRRRGGGMDDESDSQPYAVALREIQNFKPEDIDRISSSLLDRLDLSDAQKKEMSGAVQQAAVGAMGGAVWGSLVLALAFLAVFNFVRGG</sequence>
<keyword evidence="1" id="KW-0472">Membrane</keyword>
<gene>
    <name evidence="2" type="ORF">CLEI1391_LOCUS13865</name>
    <name evidence="3" type="ORF">CLEI1391_LOCUS13866</name>
</gene>
<keyword evidence="1" id="KW-1133">Transmembrane helix</keyword>
<organism evidence="3">
    <name type="scientific">Chlamydomonas leiostraca</name>
    <dbReference type="NCBI Taxonomy" id="1034604"/>
    <lineage>
        <taxon>Eukaryota</taxon>
        <taxon>Viridiplantae</taxon>
        <taxon>Chlorophyta</taxon>
        <taxon>core chlorophytes</taxon>
        <taxon>Chlorophyceae</taxon>
        <taxon>CS clade</taxon>
        <taxon>Chlamydomonadales</taxon>
        <taxon>Chlamydomonadaceae</taxon>
        <taxon>Chlamydomonas</taxon>
    </lineage>
</organism>
<evidence type="ECO:0000313" key="3">
    <source>
        <dbReference type="EMBL" id="CAD8688239.1"/>
    </source>
</evidence>
<protein>
    <submittedName>
        <fullName evidence="3">Uncharacterized protein</fullName>
    </submittedName>
</protein>
<dbReference type="AlphaFoldDB" id="A0A6T8TZU4"/>
<reference evidence="3" key="1">
    <citation type="submission" date="2021-01" db="EMBL/GenBank/DDBJ databases">
        <authorList>
            <person name="Corre E."/>
            <person name="Pelletier E."/>
            <person name="Niang G."/>
            <person name="Scheremetjew M."/>
            <person name="Finn R."/>
            <person name="Kale V."/>
            <person name="Holt S."/>
            <person name="Cochrane G."/>
            <person name="Meng A."/>
            <person name="Brown T."/>
            <person name="Cohen L."/>
        </authorList>
    </citation>
    <scope>NUCLEOTIDE SEQUENCE</scope>
    <source>
        <strain evidence="3">SAG 11-49</strain>
    </source>
</reference>
<dbReference type="EMBL" id="HBFB01024683">
    <property type="protein sequence ID" value="CAD8688237.1"/>
    <property type="molecule type" value="Transcribed_RNA"/>
</dbReference>
<dbReference type="EMBL" id="HBFB01024684">
    <property type="protein sequence ID" value="CAD8688239.1"/>
    <property type="molecule type" value="Transcribed_RNA"/>
</dbReference>
<evidence type="ECO:0000256" key="1">
    <source>
        <dbReference type="SAM" id="Phobius"/>
    </source>
</evidence>
<feature type="transmembrane region" description="Helical" evidence="1">
    <location>
        <begin position="229"/>
        <end position="255"/>
    </location>
</feature>
<accession>A0A6T8TZU4</accession>
<evidence type="ECO:0000313" key="2">
    <source>
        <dbReference type="EMBL" id="CAD8688237.1"/>
    </source>
</evidence>
<name>A0A6T8TZU4_9CHLO</name>
<proteinExistence type="predicted"/>